<gene>
    <name evidence="3" type="ORF">POCTA_138.1.T1360201</name>
</gene>
<feature type="domain" description="Jacalin-type lectin" evidence="2">
    <location>
        <begin position="2"/>
        <end position="151"/>
    </location>
</feature>
<protein>
    <recommendedName>
        <fullName evidence="2">Jacalin-type lectin domain-containing protein</fullName>
    </recommendedName>
</protein>
<proteinExistence type="predicted"/>
<organism evidence="3 4">
    <name type="scientific">Paramecium octaurelia</name>
    <dbReference type="NCBI Taxonomy" id="43137"/>
    <lineage>
        <taxon>Eukaryota</taxon>
        <taxon>Sar</taxon>
        <taxon>Alveolata</taxon>
        <taxon>Ciliophora</taxon>
        <taxon>Intramacronucleata</taxon>
        <taxon>Oligohymenophorea</taxon>
        <taxon>Peniculida</taxon>
        <taxon>Parameciidae</taxon>
        <taxon>Paramecium</taxon>
    </lineage>
</organism>
<dbReference type="InterPro" id="IPR001229">
    <property type="entry name" value="Jacalin-like_lectin_dom"/>
</dbReference>
<evidence type="ECO:0000313" key="4">
    <source>
        <dbReference type="Proteomes" id="UP000683925"/>
    </source>
</evidence>
<feature type="region of interest" description="Disordered" evidence="1">
    <location>
        <begin position="222"/>
        <end position="251"/>
    </location>
</feature>
<sequence length="348" mass="39858">MSNKVPALITLGVDRQDLQKFDDKMQLGNEEFKISGVKVSLNETQICGIAFTYQNIQNGRKIICNDTCITGKNISQYEFEIGQNDYIQVLFGYYESGITQIGIITYKGQQAIFGKDQGYKFNYMFMGYTFTGCSGSYKKGCLESLTFKVSKLPREFLAQQFSPLLEIIYPGNPYENIVLTNFEQESQYQYEQQPQTVMQPVVSSELIYSMNQNQTPQLQQGYPIQNQVNPPNQIPQNQIPPYGNPYQQPNQYQTYQQYPNNQQYYPTTQQGPNQVVVVNSQQQPQQQQQQQYQKQGPGFAGTMARTALGTFAAIETVRMIENIGHHHHHSANVVVVGNKHHGHHHHRR</sequence>
<dbReference type="Proteomes" id="UP000683925">
    <property type="component" value="Unassembled WGS sequence"/>
</dbReference>
<dbReference type="Pfam" id="PF01419">
    <property type="entry name" value="Jacalin"/>
    <property type="match status" value="1"/>
</dbReference>
<comment type="caution">
    <text evidence="3">The sequence shown here is derived from an EMBL/GenBank/DDBJ whole genome shotgun (WGS) entry which is preliminary data.</text>
</comment>
<dbReference type="EMBL" id="CAJJDP010000137">
    <property type="protein sequence ID" value="CAD8205963.1"/>
    <property type="molecule type" value="Genomic_DNA"/>
</dbReference>
<evidence type="ECO:0000256" key="1">
    <source>
        <dbReference type="SAM" id="MobiDB-lite"/>
    </source>
</evidence>
<dbReference type="OMA" id="PQTVMQP"/>
<dbReference type="AlphaFoldDB" id="A0A8S1XX22"/>
<evidence type="ECO:0000259" key="2">
    <source>
        <dbReference type="PROSITE" id="PS51752"/>
    </source>
</evidence>
<dbReference type="OrthoDB" id="309140at2759"/>
<evidence type="ECO:0000313" key="3">
    <source>
        <dbReference type="EMBL" id="CAD8205963.1"/>
    </source>
</evidence>
<dbReference type="PROSITE" id="PS51752">
    <property type="entry name" value="JACALIN_LECTIN"/>
    <property type="match status" value="1"/>
</dbReference>
<reference evidence="3" key="1">
    <citation type="submission" date="2021-01" db="EMBL/GenBank/DDBJ databases">
        <authorList>
            <consortium name="Genoscope - CEA"/>
            <person name="William W."/>
        </authorList>
    </citation>
    <scope>NUCLEOTIDE SEQUENCE</scope>
</reference>
<keyword evidence="4" id="KW-1185">Reference proteome</keyword>
<accession>A0A8S1XX22</accession>
<name>A0A8S1XX22_PAROT</name>